<protein>
    <submittedName>
        <fullName evidence="1">Uncharacterized protein</fullName>
    </submittedName>
</protein>
<dbReference type="AlphaFoldDB" id="A0A0V1EMJ6"/>
<dbReference type="EMBL" id="JYDR01000021">
    <property type="protein sequence ID" value="KRY74950.1"/>
    <property type="molecule type" value="Genomic_DNA"/>
</dbReference>
<evidence type="ECO:0000313" key="1">
    <source>
        <dbReference type="EMBL" id="KRY74950.1"/>
    </source>
</evidence>
<reference evidence="1 2" key="1">
    <citation type="submission" date="2015-01" db="EMBL/GenBank/DDBJ databases">
        <title>Evolution of Trichinella species and genotypes.</title>
        <authorList>
            <person name="Korhonen P.K."/>
            <person name="Edoardo P."/>
            <person name="Giuseppe L.R."/>
            <person name="Gasser R.B."/>
        </authorList>
    </citation>
    <scope>NUCLEOTIDE SEQUENCE [LARGE SCALE GENOMIC DNA]</scope>
    <source>
        <strain evidence="1">ISS13</strain>
    </source>
</reference>
<gene>
    <name evidence="1" type="ORF">T4A_5075</name>
</gene>
<name>A0A0V1EMJ6_TRIPS</name>
<accession>A0A0V1EMJ6</accession>
<comment type="caution">
    <text evidence="1">The sequence shown here is derived from an EMBL/GenBank/DDBJ whole genome shotgun (WGS) entry which is preliminary data.</text>
</comment>
<dbReference type="Proteomes" id="UP000054632">
    <property type="component" value="Unassembled WGS sequence"/>
</dbReference>
<proteinExistence type="predicted"/>
<sequence>MTRSKSRTERRRKTDEKRTVQFVFHVLRLDTLRRVLTKSIFCFGDFSQINLSSARERSNPLKTGFWRCIMQITIAIKVRYYQ</sequence>
<organism evidence="1 2">
    <name type="scientific">Trichinella pseudospiralis</name>
    <name type="common">Parasitic roundworm</name>
    <dbReference type="NCBI Taxonomy" id="6337"/>
    <lineage>
        <taxon>Eukaryota</taxon>
        <taxon>Metazoa</taxon>
        <taxon>Ecdysozoa</taxon>
        <taxon>Nematoda</taxon>
        <taxon>Enoplea</taxon>
        <taxon>Dorylaimia</taxon>
        <taxon>Trichinellida</taxon>
        <taxon>Trichinellidae</taxon>
        <taxon>Trichinella</taxon>
    </lineage>
</organism>
<evidence type="ECO:0000313" key="2">
    <source>
        <dbReference type="Proteomes" id="UP000054632"/>
    </source>
</evidence>